<evidence type="ECO:0000256" key="1">
    <source>
        <dbReference type="ARBA" id="ARBA00008705"/>
    </source>
</evidence>
<proteinExistence type="inferred from homology"/>
<keyword evidence="2 6" id="KW-0349">Heme</keyword>
<dbReference type="InterPro" id="IPR012292">
    <property type="entry name" value="Globin/Proto"/>
</dbReference>
<sequence length="233" mass="26160">MGCALCGPGVNHGARTAPEANESGVESGSGRGTGTGAWLKSEPLPLSEAQKGLIRESWKILHEDIARVGIIMFIRLFETHPECKDVFFIFRDIDDLQELKMSKELQAHGLRVMSFIEKSVARLSQEDKLEQIAFELGRSHCRYSAPPKYYEPLFLLRLVLVVMVTQTSQGARCDPKWREAINEITKVITDIPKTVDTGVCAQCESYQERPVGVFLENLLNFLQLLLWSEMCGT</sequence>
<evidence type="ECO:0000256" key="4">
    <source>
        <dbReference type="ARBA" id="ARBA00023004"/>
    </source>
</evidence>
<dbReference type="InterPro" id="IPR009050">
    <property type="entry name" value="Globin-like_sf"/>
</dbReference>
<evidence type="ECO:0000313" key="9">
    <source>
        <dbReference type="EMBL" id="RXM35707.1"/>
    </source>
</evidence>
<dbReference type="InterPro" id="IPR050532">
    <property type="entry name" value="Globin-like_OT"/>
</dbReference>
<evidence type="ECO:0000256" key="3">
    <source>
        <dbReference type="ARBA" id="ARBA00022723"/>
    </source>
</evidence>
<comment type="similarity">
    <text evidence="1 6">Belongs to the globin family.</text>
</comment>
<name>A0A444UKI9_ACIRT</name>
<feature type="domain" description="Globin" evidence="8">
    <location>
        <begin position="45"/>
        <end position="233"/>
    </location>
</feature>
<dbReference type="SUPFAM" id="SSF46458">
    <property type="entry name" value="Globin-like"/>
    <property type="match status" value="1"/>
</dbReference>
<dbReference type="EMBL" id="SCEB01214372">
    <property type="protein sequence ID" value="RXM35707.1"/>
    <property type="molecule type" value="Genomic_DNA"/>
</dbReference>
<dbReference type="Gene3D" id="1.10.490.10">
    <property type="entry name" value="Globins"/>
    <property type="match status" value="1"/>
</dbReference>
<dbReference type="InterPro" id="IPR000971">
    <property type="entry name" value="Globin"/>
</dbReference>
<organism evidence="9 10">
    <name type="scientific">Acipenser ruthenus</name>
    <name type="common">Sterlet sturgeon</name>
    <dbReference type="NCBI Taxonomy" id="7906"/>
    <lineage>
        <taxon>Eukaryota</taxon>
        <taxon>Metazoa</taxon>
        <taxon>Chordata</taxon>
        <taxon>Craniata</taxon>
        <taxon>Vertebrata</taxon>
        <taxon>Euteleostomi</taxon>
        <taxon>Actinopterygii</taxon>
        <taxon>Chondrostei</taxon>
        <taxon>Acipenseriformes</taxon>
        <taxon>Acipenseridae</taxon>
        <taxon>Acipenser</taxon>
    </lineage>
</organism>
<dbReference type="AlphaFoldDB" id="A0A444UKI9"/>
<keyword evidence="3" id="KW-0479">Metal-binding</keyword>
<keyword evidence="6" id="KW-0561">Oxygen transport</keyword>
<dbReference type="SUPFAM" id="SSF47266">
    <property type="entry name" value="4-helical cytokines"/>
    <property type="match status" value="1"/>
</dbReference>
<dbReference type="Proteomes" id="UP000289886">
    <property type="component" value="Unassembled WGS sequence"/>
</dbReference>
<keyword evidence="4" id="KW-0408">Iron</keyword>
<evidence type="ECO:0000256" key="5">
    <source>
        <dbReference type="ARBA" id="ARBA00046401"/>
    </source>
</evidence>
<keyword evidence="6" id="KW-0813">Transport</keyword>
<dbReference type="GO" id="GO:0005344">
    <property type="term" value="F:oxygen carrier activity"/>
    <property type="evidence" value="ECO:0007669"/>
    <property type="project" value="UniProtKB-KW"/>
</dbReference>
<feature type="region of interest" description="Disordered" evidence="7">
    <location>
        <begin position="15"/>
        <end position="40"/>
    </location>
</feature>
<evidence type="ECO:0000256" key="6">
    <source>
        <dbReference type="RuleBase" id="RU000356"/>
    </source>
</evidence>
<dbReference type="PROSITE" id="PS01033">
    <property type="entry name" value="GLOBIN"/>
    <property type="match status" value="1"/>
</dbReference>
<keyword evidence="10" id="KW-1185">Reference proteome</keyword>
<protein>
    <recommendedName>
        <fullName evidence="8">Globin domain-containing protein</fullName>
    </recommendedName>
</protein>
<dbReference type="PANTHER" id="PTHR46458:SF2">
    <property type="entry name" value="X GLOBIN"/>
    <property type="match status" value="1"/>
</dbReference>
<accession>A0A444UKI9</accession>
<dbReference type="Pfam" id="PF00042">
    <property type="entry name" value="Globin"/>
    <property type="match status" value="1"/>
</dbReference>
<dbReference type="InterPro" id="IPR009079">
    <property type="entry name" value="4_helix_cytokine-like_core"/>
</dbReference>
<evidence type="ECO:0000259" key="8">
    <source>
        <dbReference type="PROSITE" id="PS01033"/>
    </source>
</evidence>
<comment type="subunit">
    <text evidence="5">Monomer. Homodimers and homotetramers. Mainly monomeric but also detected as part of homodimers and homotetramers.</text>
</comment>
<dbReference type="GO" id="GO:0046872">
    <property type="term" value="F:metal ion binding"/>
    <property type="evidence" value="ECO:0007669"/>
    <property type="project" value="UniProtKB-KW"/>
</dbReference>
<dbReference type="GO" id="GO:0020037">
    <property type="term" value="F:heme binding"/>
    <property type="evidence" value="ECO:0007669"/>
    <property type="project" value="InterPro"/>
</dbReference>
<evidence type="ECO:0000256" key="7">
    <source>
        <dbReference type="SAM" id="MobiDB-lite"/>
    </source>
</evidence>
<dbReference type="PANTHER" id="PTHR46458">
    <property type="entry name" value="BLR2807 PROTEIN"/>
    <property type="match status" value="1"/>
</dbReference>
<gene>
    <name evidence="9" type="ORF">EOD39_3918</name>
</gene>
<comment type="caution">
    <text evidence="9">The sequence shown here is derived from an EMBL/GenBank/DDBJ whole genome shotgun (WGS) entry which is preliminary data.</text>
</comment>
<reference evidence="9 10" key="1">
    <citation type="submission" date="2019-01" db="EMBL/GenBank/DDBJ databases">
        <title>Draft Genome and Complete Hox-Cluster Characterization of the Sterlet Sturgeon (Acipenser ruthenus).</title>
        <authorList>
            <person name="Wei Q."/>
        </authorList>
    </citation>
    <scope>NUCLEOTIDE SEQUENCE [LARGE SCALE GENOMIC DNA]</scope>
    <source>
        <strain evidence="9">WHYD16114868_AA</strain>
        <tissue evidence="9">Blood</tissue>
    </source>
</reference>
<evidence type="ECO:0000256" key="2">
    <source>
        <dbReference type="ARBA" id="ARBA00022617"/>
    </source>
</evidence>
<evidence type="ECO:0000313" key="10">
    <source>
        <dbReference type="Proteomes" id="UP000289886"/>
    </source>
</evidence>
<dbReference type="GO" id="GO:0019825">
    <property type="term" value="F:oxygen binding"/>
    <property type="evidence" value="ECO:0007669"/>
    <property type="project" value="InterPro"/>
</dbReference>